<dbReference type="SUPFAM" id="SSF52540">
    <property type="entry name" value="P-loop containing nucleoside triphosphate hydrolases"/>
    <property type="match status" value="1"/>
</dbReference>
<gene>
    <name evidence="4" type="ORF">AVDCRST_MAG53-2094</name>
</gene>
<evidence type="ECO:0000259" key="2">
    <source>
        <dbReference type="Pfam" id="PF02374"/>
    </source>
</evidence>
<dbReference type="EC" id="3.6.3.16" evidence="4"/>
<dbReference type="GO" id="GO:0005524">
    <property type="term" value="F:ATP binding"/>
    <property type="evidence" value="ECO:0007669"/>
    <property type="project" value="InterPro"/>
</dbReference>
<proteinExistence type="inferred from homology"/>
<feature type="domain" description="ArsA/GET3 Anion-transporting ATPase-like" evidence="2">
    <location>
        <begin position="4"/>
        <end position="297"/>
    </location>
</feature>
<evidence type="ECO:0000313" key="4">
    <source>
        <dbReference type="EMBL" id="CAA9503006.1"/>
    </source>
</evidence>
<evidence type="ECO:0000259" key="3">
    <source>
        <dbReference type="Pfam" id="PF17886"/>
    </source>
</evidence>
<dbReference type="InterPro" id="IPR008978">
    <property type="entry name" value="HSP20-like_chaperone"/>
</dbReference>
<dbReference type="InterPro" id="IPR025723">
    <property type="entry name" value="ArsA/GET3_ATPase-like"/>
</dbReference>
<sequence length="385" mass="40147">MAPRTILYTGKGGVGKSSVAAATARRCAADGRRTLVLSTGPELAVALGVAVGPQSGQAGPRLWAQQLCARVELERHWGAMRARVGGVPAPPVAAGALAAPPGLGGLLGLLAVKDHHDSGAWDVIVIDWAPPDEALRLLTLPDVARWWLDRVLAPQGRLLDAARPLARALLDLGLPGEAVLDEIGGLARSLVGLSGILRDHDSCSARLVMAPEGAGVGEARRTLTHLHLQGLLVDAVVVNRVLPPEAGAYFASWRARQQEHLHAIGEGLAPVPVLRAPFFTEEVVGPATLDQLSDALFGDDADPAAVLHAQSSEELVMGRDGATLRLALPFAARAGLGLKRIGSDLVVAVDGHRRTLPLPPALADYRATGARFDNGSLLVAFDLPA</sequence>
<feature type="domain" description="ArsA HSP20-like" evidence="3">
    <location>
        <begin position="320"/>
        <end position="381"/>
    </location>
</feature>
<dbReference type="Gene3D" id="2.60.40.790">
    <property type="match status" value="1"/>
</dbReference>
<dbReference type="InterPro" id="IPR027417">
    <property type="entry name" value="P-loop_NTPase"/>
</dbReference>
<dbReference type="NCBIfam" id="TIGR00345">
    <property type="entry name" value="GET3_arsA_TRC40"/>
    <property type="match status" value="1"/>
</dbReference>
<name>A0A6J4SR29_9ACTN</name>
<dbReference type="InterPro" id="IPR016300">
    <property type="entry name" value="ATPase_ArsA/GET3"/>
</dbReference>
<dbReference type="EMBL" id="CADCVR010000067">
    <property type="protein sequence ID" value="CAA9503006.1"/>
    <property type="molecule type" value="Genomic_DNA"/>
</dbReference>
<dbReference type="PANTHER" id="PTHR10803">
    <property type="entry name" value="ARSENICAL PUMP-DRIVING ATPASE ARSENITE-TRANSLOCATING ATPASE"/>
    <property type="match status" value="1"/>
</dbReference>
<organism evidence="4">
    <name type="scientific">uncultured Solirubrobacteraceae bacterium</name>
    <dbReference type="NCBI Taxonomy" id="1162706"/>
    <lineage>
        <taxon>Bacteria</taxon>
        <taxon>Bacillati</taxon>
        <taxon>Actinomycetota</taxon>
        <taxon>Thermoleophilia</taxon>
        <taxon>Solirubrobacterales</taxon>
        <taxon>Solirubrobacteraceae</taxon>
        <taxon>environmental samples</taxon>
    </lineage>
</organism>
<comment type="similarity">
    <text evidence="1">Belongs to the arsA ATPase family.</text>
</comment>
<dbReference type="Gene3D" id="3.40.50.300">
    <property type="entry name" value="P-loop containing nucleotide triphosphate hydrolases"/>
    <property type="match status" value="1"/>
</dbReference>
<dbReference type="Pfam" id="PF17886">
    <property type="entry name" value="ArsA_HSP20"/>
    <property type="match status" value="1"/>
</dbReference>
<keyword evidence="4" id="KW-0378">Hydrolase</keyword>
<dbReference type="CDD" id="cd02035">
    <property type="entry name" value="ArsA"/>
    <property type="match status" value="1"/>
</dbReference>
<dbReference type="InterPro" id="IPR040612">
    <property type="entry name" value="ArsA_HSP20-like"/>
</dbReference>
<protein>
    <submittedName>
        <fullName evidence="4">Arsenical pump-driving ATPase</fullName>
        <ecNumber evidence="4">3.6.3.16</ecNumber>
    </submittedName>
</protein>
<accession>A0A6J4SR29</accession>
<dbReference type="Pfam" id="PF02374">
    <property type="entry name" value="ArsA_ATPase"/>
    <property type="match status" value="1"/>
</dbReference>
<evidence type="ECO:0000256" key="1">
    <source>
        <dbReference type="ARBA" id="ARBA00011040"/>
    </source>
</evidence>
<dbReference type="GO" id="GO:0016887">
    <property type="term" value="F:ATP hydrolysis activity"/>
    <property type="evidence" value="ECO:0007669"/>
    <property type="project" value="InterPro"/>
</dbReference>
<reference evidence="4" key="1">
    <citation type="submission" date="2020-02" db="EMBL/GenBank/DDBJ databases">
        <authorList>
            <person name="Meier V. D."/>
        </authorList>
    </citation>
    <scope>NUCLEOTIDE SEQUENCE</scope>
    <source>
        <strain evidence="4">AVDCRST_MAG53</strain>
    </source>
</reference>
<dbReference type="AlphaFoldDB" id="A0A6J4SR29"/>
<dbReference type="PANTHER" id="PTHR10803:SF3">
    <property type="entry name" value="ATPASE GET3"/>
    <property type="match status" value="1"/>
</dbReference>